<name>A0AAD8PD92_BABGI</name>
<dbReference type="Proteomes" id="UP001230268">
    <property type="component" value="Unassembled WGS sequence"/>
</dbReference>
<dbReference type="AlphaFoldDB" id="A0AAD8PD92"/>
<proteinExistence type="predicted"/>
<dbReference type="Pfam" id="PF23513">
    <property type="entry name" value="Microp_apicomplexa_9"/>
    <property type="match status" value="1"/>
</dbReference>
<evidence type="ECO:0000313" key="2">
    <source>
        <dbReference type="Proteomes" id="UP001230268"/>
    </source>
</evidence>
<reference evidence="1" key="1">
    <citation type="submission" date="2023-08" db="EMBL/GenBank/DDBJ databases">
        <title>Draft sequence of the Babesia gibsoni genome.</title>
        <authorList>
            <person name="Yamagishi J.Y."/>
            <person name="Xuan X.X."/>
        </authorList>
    </citation>
    <scope>NUCLEOTIDE SEQUENCE</scope>
    <source>
        <strain evidence="1">Azabu</strain>
    </source>
</reference>
<dbReference type="EMBL" id="JAVEPI010000005">
    <property type="protein sequence ID" value="KAK1441962.1"/>
    <property type="molecule type" value="Genomic_DNA"/>
</dbReference>
<protein>
    <submittedName>
        <fullName evidence="1">Uncharacterized protein</fullName>
    </submittedName>
</protein>
<gene>
    <name evidence="1" type="ORF">BgAZ_502940</name>
</gene>
<organism evidence="1 2">
    <name type="scientific">Babesia gibsoni</name>
    <dbReference type="NCBI Taxonomy" id="33632"/>
    <lineage>
        <taxon>Eukaryota</taxon>
        <taxon>Sar</taxon>
        <taxon>Alveolata</taxon>
        <taxon>Apicomplexa</taxon>
        <taxon>Aconoidasida</taxon>
        <taxon>Piroplasmida</taxon>
        <taxon>Babesiidae</taxon>
        <taxon>Babesia</taxon>
    </lineage>
</organism>
<accession>A0AAD8PD92</accession>
<evidence type="ECO:0000313" key="1">
    <source>
        <dbReference type="EMBL" id="KAK1441962.1"/>
    </source>
</evidence>
<comment type="caution">
    <text evidence="1">The sequence shown here is derived from an EMBL/GenBank/DDBJ whole genome shotgun (WGS) entry which is preliminary data.</text>
</comment>
<keyword evidence="2" id="KW-1185">Reference proteome</keyword>
<sequence>MQNIKANSLLVKCTVAAAIYYLPQDIGVLSLLSLNKRSHSKQVTGPISGGPAESKLDDLILRYMMDRGFDPSGYVVTKGRRNTVVQLR</sequence>
<dbReference type="InterPro" id="IPR056348">
    <property type="entry name" value="Microp_apicomplexa_9"/>
</dbReference>